<evidence type="ECO:0000313" key="10">
    <source>
        <dbReference type="Proteomes" id="UP000800036"/>
    </source>
</evidence>
<evidence type="ECO:0000259" key="7">
    <source>
        <dbReference type="Pfam" id="PF11710"/>
    </source>
</evidence>
<reference evidence="9" key="1">
    <citation type="journal article" date="2020" name="Stud. Mycol.">
        <title>101 Dothideomycetes genomes: a test case for predicting lifestyles and emergence of pathogens.</title>
        <authorList>
            <person name="Haridas S."/>
            <person name="Albert R."/>
            <person name="Binder M."/>
            <person name="Bloem J."/>
            <person name="Labutti K."/>
            <person name="Salamov A."/>
            <person name="Andreopoulos B."/>
            <person name="Baker S."/>
            <person name="Barry K."/>
            <person name="Bills G."/>
            <person name="Bluhm B."/>
            <person name="Cannon C."/>
            <person name="Castanera R."/>
            <person name="Culley D."/>
            <person name="Daum C."/>
            <person name="Ezra D."/>
            <person name="Gonzalez J."/>
            <person name="Henrissat B."/>
            <person name="Kuo A."/>
            <person name="Liang C."/>
            <person name="Lipzen A."/>
            <person name="Lutzoni F."/>
            <person name="Magnuson J."/>
            <person name="Mondo S."/>
            <person name="Nolan M."/>
            <person name="Ohm R."/>
            <person name="Pangilinan J."/>
            <person name="Park H.-J."/>
            <person name="Ramirez L."/>
            <person name="Alfaro M."/>
            <person name="Sun H."/>
            <person name="Tritt A."/>
            <person name="Yoshinaga Y."/>
            <person name="Zwiers L.-H."/>
            <person name="Turgeon B."/>
            <person name="Goodwin S."/>
            <person name="Spatafora J."/>
            <person name="Crous P."/>
            <person name="Grigoriev I."/>
        </authorList>
    </citation>
    <scope>NUCLEOTIDE SEQUENCE</scope>
    <source>
        <strain evidence="9">CBS 107.79</strain>
    </source>
</reference>
<evidence type="ECO:0000256" key="6">
    <source>
        <dbReference type="SAM" id="Phobius"/>
    </source>
</evidence>
<dbReference type="PANTHER" id="PTHR23112:SF37">
    <property type="entry name" value="G PROTEIN-COUPLED RECEPTOR GPR1"/>
    <property type="match status" value="1"/>
</dbReference>
<feature type="transmembrane region" description="Helical" evidence="6">
    <location>
        <begin position="58"/>
        <end position="78"/>
    </location>
</feature>
<dbReference type="Proteomes" id="UP000800036">
    <property type="component" value="Unassembled WGS sequence"/>
</dbReference>
<gene>
    <name evidence="9" type="ORF">BU23DRAFT_492045</name>
</gene>
<feature type="domain" description="G protein-coupled receptor GPR1/2/3 C-terminal" evidence="8">
    <location>
        <begin position="355"/>
        <end position="426"/>
    </location>
</feature>
<feature type="compositionally biased region" description="Basic and acidic residues" evidence="5">
    <location>
        <begin position="317"/>
        <end position="331"/>
    </location>
</feature>
<feature type="region of interest" description="Disordered" evidence="5">
    <location>
        <begin position="308"/>
        <end position="349"/>
    </location>
</feature>
<feature type="transmembrane region" description="Helical" evidence="6">
    <location>
        <begin position="98"/>
        <end position="119"/>
    </location>
</feature>
<evidence type="ECO:0000256" key="5">
    <source>
        <dbReference type="SAM" id="MobiDB-lite"/>
    </source>
</evidence>
<dbReference type="InterPro" id="IPR023041">
    <property type="entry name" value="Glucose_rcpt_Git3-like_N"/>
</dbReference>
<feature type="transmembrane region" description="Helical" evidence="6">
    <location>
        <begin position="140"/>
        <end position="157"/>
    </location>
</feature>
<dbReference type="OrthoDB" id="5368598at2759"/>
<evidence type="ECO:0000256" key="4">
    <source>
        <dbReference type="ARBA" id="ARBA00023136"/>
    </source>
</evidence>
<dbReference type="SUPFAM" id="SSF81321">
    <property type="entry name" value="Family A G protein-coupled receptor-like"/>
    <property type="match status" value="1"/>
</dbReference>
<organism evidence="9 10">
    <name type="scientific">Bimuria novae-zelandiae CBS 107.79</name>
    <dbReference type="NCBI Taxonomy" id="1447943"/>
    <lineage>
        <taxon>Eukaryota</taxon>
        <taxon>Fungi</taxon>
        <taxon>Dikarya</taxon>
        <taxon>Ascomycota</taxon>
        <taxon>Pezizomycotina</taxon>
        <taxon>Dothideomycetes</taxon>
        <taxon>Pleosporomycetidae</taxon>
        <taxon>Pleosporales</taxon>
        <taxon>Massarineae</taxon>
        <taxon>Didymosphaeriaceae</taxon>
        <taxon>Bimuria</taxon>
    </lineage>
</organism>
<dbReference type="GO" id="GO:0007189">
    <property type="term" value="P:adenylate cyclase-activating G protein-coupled receptor signaling pathway"/>
    <property type="evidence" value="ECO:0007669"/>
    <property type="project" value="TreeGrafter"/>
</dbReference>
<feature type="compositionally biased region" description="Polar residues" evidence="5">
    <location>
        <begin position="333"/>
        <end position="342"/>
    </location>
</feature>
<dbReference type="AlphaFoldDB" id="A0A6A5UNU1"/>
<name>A0A6A5UNU1_9PLEO</name>
<keyword evidence="4 6" id="KW-0472">Membrane</keyword>
<proteinExistence type="predicted"/>
<protein>
    <recommendedName>
        <fullName evidence="11">G protein-coupled glucose receptor regulating Gpa2-domain-containing protein</fullName>
    </recommendedName>
</protein>
<evidence type="ECO:0008006" key="11">
    <source>
        <dbReference type="Google" id="ProtNLM"/>
    </source>
</evidence>
<evidence type="ECO:0000259" key="8">
    <source>
        <dbReference type="Pfam" id="PF11970"/>
    </source>
</evidence>
<dbReference type="Pfam" id="PF11710">
    <property type="entry name" value="Git3"/>
    <property type="match status" value="1"/>
</dbReference>
<feature type="transmembrane region" description="Helical" evidence="6">
    <location>
        <begin position="186"/>
        <end position="208"/>
    </location>
</feature>
<dbReference type="PANTHER" id="PTHR23112">
    <property type="entry name" value="G PROTEIN-COUPLED RECEPTOR 157-RELATED"/>
    <property type="match status" value="1"/>
</dbReference>
<comment type="subcellular location">
    <subcellularLocation>
        <location evidence="1">Membrane</location>
        <topology evidence="1">Multi-pass membrane protein</topology>
    </subcellularLocation>
</comment>
<keyword evidence="2 6" id="KW-0812">Transmembrane</keyword>
<feature type="transmembrane region" description="Helical" evidence="6">
    <location>
        <begin position="361"/>
        <end position="380"/>
    </location>
</feature>
<dbReference type="GO" id="GO:0004930">
    <property type="term" value="F:G protein-coupled receptor activity"/>
    <property type="evidence" value="ECO:0007669"/>
    <property type="project" value="TreeGrafter"/>
</dbReference>
<keyword evidence="10" id="KW-1185">Reference proteome</keyword>
<feature type="domain" description="Glucose receptor Git3-like N-terminal" evidence="7">
    <location>
        <begin position="23"/>
        <end position="211"/>
    </location>
</feature>
<dbReference type="Pfam" id="PF11970">
    <property type="entry name" value="GPR_Gpa2_C"/>
    <property type="match status" value="1"/>
</dbReference>
<dbReference type="Gene3D" id="1.20.1070.10">
    <property type="entry name" value="Rhodopsin 7-helix transmembrane proteins"/>
    <property type="match status" value="1"/>
</dbReference>
<feature type="transmembrane region" description="Helical" evidence="6">
    <location>
        <begin position="24"/>
        <end position="46"/>
    </location>
</feature>
<accession>A0A6A5UNU1</accession>
<sequence length="588" mass="66345">MPSVAQYNGPSSISLYNSWKTHSVQIAAVACASTSMGSSFITIYWFCRMQKRFRHRLIMLLIFGDLMKAMWLFLLAAVSLARGKIVTESVFCQTSGFLVQFGTETSDYAVLVIALHSALQVFRPSRTIRSDGLYRYRHQVYIGALVIPAAMAGLAFINPRWGYMSQGPFCSLPLRPFWYRLALQWIPRYLIAIIILGLAIAIYFHVGFEFRALHNSMQEAKPSVYTTFSVGSVENNVGSGPAIAEYQVSQSRRGSSAVSMIGASRRASVVALVDSHTDFGNDSTRTQSIPESSQVADRSYTLLPLRTDDTVNTDNSYNEKENQHDPSRENSEENASPSSQAPNPHMQRQLAKQWSHIHRQLRLMFIYPLVYILVWLFPFINHCLTYQDGYARHPFYWLNLVTIICITLMGTIDCLIFSLREKPWRHIPTSDDTFLGSFIWWRKVSPQAKGAPARPSEALQRALMEANPETPFMQPEGWRESVMRAGRNFGGRTSGSSSDHARNQAGMARMRLEMEKEERRANMVLGEEEDVAKAVQRKKSIAMTGLDIIYSPEEERPEFGAQEWGALGVRTERAWGVVGCSGVDPGRK</sequence>
<keyword evidence="3 6" id="KW-1133">Transmembrane helix</keyword>
<evidence type="ECO:0000256" key="2">
    <source>
        <dbReference type="ARBA" id="ARBA00022692"/>
    </source>
</evidence>
<dbReference type="InterPro" id="IPR022596">
    <property type="entry name" value="GPR1/2/3_C"/>
</dbReference>
<dbReference type="GO" id="GO:0005886">
    <property type="term" value="C:plasma membrane"/>
    <property type="evidence" value="ECO:0007669"/>
    <property type="project" value="TreeGrafter"/>
</dbReference>
<evidence type="ECO:0000256" key="1">
    <source>
        <dbReference type="ARBA" id="ARBA00004141"/>
    </source>
</evidence>
<evidence type="ECO:0000313" key="9">
    <source>
        <dbReference type="EMBL" id="KAF1964586.1"/>
    </source>
</evidence>
<dbReference type="EMBL" id="ML976781">
    <property type="protein sequence ID" value="KAF1964586.1"/>
    <property type="molecule type" value="Genomic_DNA"/>
</dbReference>
<evidence type="ECO:0000256" key="3">
    <source>
        <dbReference type="ARBA" id="ARBA00022989"/>
    </source>
</evidence>
<feature type="transmembrane region" description="Helical" evidence="6">
    <location>
        <begin position="395"/>
        <end position="417"/>
    </location>
</feature>